<accession>A0A1J4KLU3</accession>
<feature type="region of interest" description="Disordered" evidence="1">
    <location>
        <begin position="1"/>
        <end position="22"/>
    </location>
</feature>
<name>A0A1J4KLU3_9EUKA</name>
<dbReference type="Proteomes" id="UP000179807">
    <property type="component" value="Unassembled WGS sequence"/>
</dbReference>
<protein>
    <submittedName>
        <fullName evidence="2">Uncharacterized protein</fullName>
    </submittedName>
</protein>
<organism evidence="2 3">
    <name type="scientific">Tritrichomonas foetus</name>
    <dbReference type="NCBI Taxonomy" id="1144522"/>
    <lineage>
        <taxon>Eukaryota</taxon>
        <taxon>Metamonada</taxon>
        <taxon>Parabasalia</taxon>
        <taxon>Tritrichomonadida</taxon>
        <taxon>Tritrichomonadidae</taxon>
        <taxon>Tritrichomonas</taxon>
    </lineage>
</organism>
<keyword evidence="3" id="KW-1185">Reference proteome</keyword>
<comment type="caution">
    <text evidence="2">The sequence shown here is derived from an EMBL/GenBank/DDBJ whole genome shotgun (WGS) entry which is preliminary data.</text>
</comment>
<evidence type="ECO:0000256" key="1">
    <source>
        <dbReference type="SAM" id="MobiDB-lite"/>
    </source>
</evidence>
<proteinExistence type="predicted"/>
<evidence type="ECO:0000313" key="2">
    <source>
        <dbReference type="EMBL" id="OHT10772.1"/>
    </source>
</evidence>
<sequence>MARNEDFRGNYSPPEGGFSKTVQRLCIGSPDNLSPKQSQFNYAIQPKNCLSPTKPLKFGSLANANQKPTGFHQPTVRSSVKWNRKQGIQAGIQKLGQTIIQNDALNEIIREQKKSPPKKEIHEPRKKLVTFNTENIKYGQLSNTFHQGQNLSQHPLSPPIKHKDTFVDLPNSQNVDPNSDRNSIFRELSL</sequence>
<dbReference type="GeneID" id="94835796"/>
<feature type="compositionally biased region" description="Polar residues" evidence="1">
    <location>
        <begin position="170"/>
        <end position="182"/>
    </location>
</feature>
<evidence type="ECO:0000313" key="3">
    <source>
        <dbReference type="Proteomes" id="UP000179807"/>
    </source>
</evidence>
<dbReference type="VEuPathDB" id="TrichDB:TRFO_19918"/>
<gene>
    <name evidence="2" type="ORF">TRFO_19918</name>
</gene>
<feature type="region of interest" description="Disordered" evidence="1">
    <location>
        <begin position="147"/>
        <end position="190"/>
    </location>
</feature>
<dbReference type="RefSeq" id="XP_068363908.1">
    <property type="nucleotide sequence ID" value="XM_068501092.1"/>
</dbReference>
<dbReference type="EMBL" id="MLAK01000603">
    <property type="protein sequence ID" value="OHT10772.1"/>
    <property type="molecule type" value="Genomic_DNA"/>
</dbReference>
<reference evidence="2" key="1">
    <citation type="submission" date="2016-10" db="EMBL/GenBank/DDBJ databases">
        <authorList>
            <person name="Benchimol M."/>
            <person name="Almeida L.G."/>
            <person name="Vasconcelos A.T."/>
            <person name="Perreira-Neves A."/>
            <person name="Rosa I.A."/>
            <person name="Tasca T."/>
            <person name="Bogo M.R."/>
            <person name="de Souza W."/>
        </authorList>
    </citation>
    <scope>NUCLEOTIDE SEQUENCE [LARGE SCALE GENOMIC DNA]</scope>
    <source>
        <strain evidence="2">K</strain>
    </source>
</reference>
<dbReference type="AlphaFoldDB" id="A0A1J4KLU3"/>